<accession>A0ACB9TUF0</accession>
<sequence>MATVDTTRYSDLCRLCGIKTGEVLGINIFEDEGIVRQVYKKIEICLPVQIHESDELPKMICKQCLVKLDFFVDFREKTIRTENLLVELYKELSNAGLQNDQMKMNIIFDYPEYIMVQHHHLINENIQNTSEIDLNPLEHRENMVIEHQIILGSQPVEINGHSLDNIDLAQSELTNQDISNHSLQTQDTMLVDDTNGSHMMQTSRFATTNLELINQEHQLTTYTSDGYELNEISLADDTVQVKETQIMQHNHDLEDPQILNGAAFEDKNDLQCDAEDKEYTLEIENDTVIKDFIKREDSNSENRLLIDEKTHAIQNNSETAVIREIAKTISETASDIEICKLCGKTFEKSVFQQHFDQHFIKCIVCLAVFSNKSALDDHSKEVHGATPEQIKQNIKDRQRRDGNVTSDQSESDDDDSAELSNLKDEDEPTITISDLNGHKIKKWTPKICKECGKMYKTNYKLTEHMRKHTGEKPYKCGSCDKAFRSKIGLAQHEAKHTGQYDFSCPVCGKGFQCKSYLMVHQRVHSDVKPYPCTTCGQNFKSKQSLMDHTNRHLGVKPYICDICGRGFITKGLCRAHQKVHTGLDNRKYSCLVCSKRFVSKSYLQTHMRIHTGEKPFMCEVCGKGFLTRVDLRIHSTMHTGEKSYVCEMCGKAFARRDALRCHRRSHTGERPYSCDQCGQTFTQFSPMAIHKRLHTGERPYSCDECGKKFVSKSTLMAHSKKHDITKNRDNS</sequence>
<reference evidence="1" key="1">
    <citation type="submission" date="2022-04" db="EMBL/GenBank/DDBJ databases">
        <title>Chromosome-scale genome assembly of Holotrichia oblita Faldermann.</title>
        <authorList>
            <person name="Rongchong L."/>
        </authorList>
    </citation>
    <scope>NUCLEOTIDE SEQUENCE</scope>
    <source>
        <strain evidence="1">81SQS9</strain>
    </source>
</reference>
<name>A0ACB9TUF0_HOLOL</name>
<protein>
    <submittedName>
        <fullName evidence="1">Zinc finger and scan domain-containing</fullName>
    </submittedName>
</protein>
<dbReference type="Proteomes" id="UP001056778">
    <property type="component" value="Chromosome 1"/>
</dbReference>
<evidence type="ECO:0000313" key="2">
    <source>
        <dbReference type="Proteomes" id="UP001056778"/>
    </source>
</evidence>
<evidence type="ECO:0000313" key="1">
    <source>
        <dbReference type="EMBL" id="KAI4470465.1"/>
    </source>
</evidence>
<keyword evidence="2" id="KW-1185">Reference proteome</keyword>
<dbReference type="EMBL" id="CM043015">
    <property type="protein sequence ID" value="KAI4470465.1"/>
    <property type="molecule type" value="Genomic_DNA"/>
</dbReference>
<gene>
    <name evidence="1" type="ORF">MML48_1g11755</name>
</gene>
<comment type="caution">
    <text evidence="1">The sequence shown here is derived from an EMBL/GenBank/DDBJ whole genome shotgun (WGS) entry which is preliminary data.</text>
</comment>
<proteinExistence type="predicted"/>
<organism evidence="1 2">
    <name type="scientific">Holotrichia oblita</name>
    <name type="common">Chafer beetle</name>
    <dbReference type="NCBI Taxonomy" id="644536"/>
    <lineage>
        <taxon>Eukaryota</taxon>
        <taxon>Metazoa</taxon>
        <taxon>Ecdysozoa</taxon>
        <taxon>Arthropoda</taxon>
        <taxon>Hexapoda</taxon>
        <taxon>Insecta</taxon>
        <taxon>Pterygota</taxon>
        <taxon>Neoptera</taxon>
        <taxon>Endopterygota</taxon>
        <taxon>Coleoptera</taxon>
        <taxon>Polyphaga</taxon>
        <taxon>Scarabaeiformia</taxon>
        <taxon>Scarabaeidae</taxon>
        <taxon>Melolonthinae</taxon>
        <taxon>Holotrichia</taxon>
    </lineage>
</organism>